<dbReference type="GO" id="GO:0016832">
    <property type="term" value="F:aldehyde-lyase activity"/>
    <property type="evidence" value="ECO:0007669"/>
    <property type="project" value="TreeGrafter"/>
</dbReference>
<dbReference type="PANTHER" id="PTHR22789">
    <property type="entry name" value="FUCULOSE PHOSPHATE ALDOLASE"/>
    <property type="match status" value="1"/>
</dbReference>
<gene>
    <name evidence="6 8" type="primary">mtnB</name>
    <name evidence="8" type="ORF">SOCE26_020460</name>
</gene>
<evidence type="ECO:0000256" key="1">
    <source>
        <dbReference type="ARBA" id="ARBA00022605"/>
    </source>
</evidence>
<dbReference type="GO" id="GO:0019509">
    <property type="term" value="P:L-methionine salvage from methylthioadenosine"/>
    <property type="evidence" value="ECO:0007669"/>
    <property type="project" value="UniProtKB-UniRule"/>
</dbReference>
<dbReference type="PANTHER" id="PTHR22789:SF0">
    <property type="entry name" value="3-OXO-TETRONATE 4-PHOSPHATE DECARBOXYLASE-RELATED"/>
    <property type="match status" value="1"/>
</dbReference>
<dbReference type="GO" id="GO:0005829">
    <property type="term" value="C:cytosol"/>
    <property type="evidence" value="ECO:0007669"/>
    <property type="project" value="TreeGrafter"/>
</dbReference>
<dbReference type="EC" id="4.2.1.109" evidence="6"/>
<dbReference type="GO" id="GO:0019323">
    <property type="term" value="P:pentose catabolic process"/>
    <property type="evidence" value="ECO:0007669"/>
    <property type="project" value="TreeGrafter"/>
</dbReference>
<dbReference type="NCBIfam" id="NF006672">
    <property type="entry name" value="PRK09220.1"/>
    <property type="match status" value="1"/>
</dbReference>
<reference evidence="8 9" key="1">
    <citation type="submission" date="2015-09" db="EMBL/GenBank/DDBJ databases">
        <title>Sorangium comparison.</title>
        <authorList>
            <person name="Zaburannyi N."/>
            <person name="Bunk B."/>
            <person name="Overmann J."/>
            <person name="Mueller R."/>
        </authorList>
    </citation>
    <scope>NUCLEOTIDE SEQUENCE [LARGE SCALE GENOMIC DNA]</scope>
    <source>
        <strain evidence="8 9">So ce26</strain>
    </source>
</reference>
<keyword evidence="2 6" id="KW-0479">Metal-binding</keyword>
<name>A0A2L0EMZ2_SORCE</name>
<comment type="function">
    <text evidence="6">Catalyzes the dehydration of methylthioribulose-1-phosphate (MTRu-1-P) into 2,3-diketo-5-methylthiopentyl-1-phosphate (DK-MTP-1-P).</text>
</comment>
<accession>A0A2L0EMZ2</accession>
<keyword evidence="3 6" id="KW-0862">Zinc</keyword>
<dbReference type="InterPro" id="IPR036409">
    <property type="entry name" value="Aldolase_II/adducin_N_sf"/>
</dbReference>
<dbReference type="EMBL" id="CP012673">
    <property type="protein sequence ID" value="AUX40645.1"/>
    <property type="molecule type" value="Genomic_DNA"/>
</dbReference>
<evidence type="ECO:0000256" key="3">
    <source>
        <dbReference type="ARBA" id="ARBA00022833"/>
    </source>
</evidence>
<feature type="binding site" evidence="6">
    <location>
        <position position="130"/>
    </location>
    <ligand>
        <name>Zn(2+)</name>
        <dbReference type="ChEBI" id="CHEBI:29105"/>
    </ligand>
</feature>
<dbReference type="SUPFAM" id="SSF53639">
    <property type="entry name" value="AraD/HMP-PK domain-like"/>
    <property type="match status" value="1"/>
</dbReference>
<dbReference type="InterPro" id="IPR001303">
    <property type="entry name" value="Aldolase_II/adducin_N"/>
</dbReference>
<dbReference type="Gene3D" id="3.40.225.10">
    <property type="entry name" value="Class II aldolase/adducin N-terminal domain"/>
    <property type="match status" value="1"/>
</dbReference>
<sequence length="237" mass="24871">MREAPRCVGGAAEVGPLIGRGPFGMVPDVIAGGTSFESAAAELIELSRWCCERGWTPATSGNFSVRLGEGALAITASGRPKGALGVSDIVVVDLDGRLTGPAAGRPSAETLLHCQLYRRHRGVGAVAHTHSRAATVLSRRHAKDGALTLADYELAKALSGVATHEGTVLLPVFANTQDIARLAEEVDAFMATRPPVHGYLIAGHGLYTWGADVADARRHVEALEFMLDCAVLEGRIS</sequence>
<dbReference type="GO" id="GO:0008270">
    <property type="term" value="F:zinc ion binding"/>
    <property type="evidence" value="ECO:0007669"/>
    <property type="project" value="UniProtKB-UniRule"/>
</dbReference>
<comment type="catalytic activity">
    <reaction evidence="6">
        <text>5-(methylsulfanyl)-D-ribulose 1-phosphate = 5-methylsulfanyl-2,3-dioxopentyl phosphate + H2O</text>
        <dbReference type="Rhea" id="RHEA:15549"/>
        <dbReference type="ChEBI" id="CHEBI:15377"/>
        <dbReference type="ChEBI" id="CHEBI:58548"/>
        <dbReference type="ChEBI" id="CHEBI:58828"/>
        <dbReference type="EC" id="4.2.1.109"/>
    </reaction>
</comment>
<dbReference type="AlphaFoldDB" id="A0A2L0EMZ2"/>
<dbReference type="Proteomes" id="UP000238348">
    <property type="component" value="Chromosome"/>
</dbReference>
<keyword evidence="1 6" id="KW-0028">Amino-acid biosynthesis</keyword>
<dbReference type="InterPro" id="IPR017714">
    <property type="entry name" value="MethylthioRu-1-P_deHdtase_MtnB"/>
</dbReference>
<evidence type="ECO:0000256" key="4">
    <source>
        <dbReference type="ARBA" id="ARBA00023167"/>
    </source>
</evidence>
<keyword evidence="5 6" id="KW-0456">Lyase</keyword>
<evidence type="ECO:0000313" key="8">
    <source>
        <dbReference type="EMBL" id="AUX40645.1"/>
    </source>
</evidence>
<evidence type="ECO:0000256" key="6">
    <source>
        <dbReference type="HAMAP-Rule" id="MF_01677"/>
    </source>
</evidence>
<protein>
    <recommendedName>
        <fullName evidence="6">Methylthioribulose-1-phosphate dehydratase</fullName>
        <shortName evidence="6">MTRu-1-P dehydratase</shortName>
        <ecNumber evidence="6">4.2.1.109</ecNumber>
    </recommendedName>
</protein>
<comment type="cofactor">
    <cofactor evidence="6">
        <name>Zn(2+)</name>
        <dbReference type="ChEBI" id="CHEBI:29105"/>
    </cofactor>
    <text evidence="6">Binds 1 zinc ion per subunit.</text>
</comment>
<dbReference type="Pfam" id="PF00596">
    <property type="entry name" value="Aldolase_II"/>
    <property type="match status" value="1"/>
</dbReference>
<keyword evidence="4 6" id="KW-0486">Methionine biosynthesis</keyword>
<dbReference type="NCBIfam" id="TIGR03328">
    <property type="entry name" value="salvage_mtnB"/>
    <property type="match status" value="1"/>
</dbReference>
<dbReference type="HAMAP" id="MF_01677">
    <property type="entry name" value="Salvage_MtnB"/>
    <property type="match status" value="1"/>
</dbReference>
<proteinExistence type="inferred from homology"/>
<evidence type="ECO:0000259" key="7">
    <source>
        <dbReference type="SMART" id="SM01007"/>
    </source>
</evidence>
<dbReference type="InterPro" id="IPR050197">
    <property type="entry name" value="Aldolase_class_II_sugar_metab"/>
</dbReference>
<feature type="domain" description="Class II aldolase/adducin N-terminal" evidence="7">
    <location>
        <begin position="41"/>
        <end position="231"/>
    </location>
</feature>
<comment type="pathway">
    <text evidence="6">Amino-acid biosynthesis; L-methionine biosynthesis via salvage pathway; L-methionine from S-methyl-5-thio-alpha-D-ribose 1-phosphate: step 2/6.</text>
</comment>
<organism evidence="8 9">
    <name type="scientific">Sorangium cellulosum</name>
    <name type="common">Polyangium cellulosum</name>
    <dbReference type="NCBI Taxonomy" id="56"/>
    <lineage>
        <taxon>Bacteria</taxon>
        <taxon>Pseudomonadati</taxon>
        <taxon>Myxococcota</taxon>
        <taxon>Polyangia</taxon>
        <taxon>Polyangiales</taxon>
        <taxon>Polyangiaceae</taxon>
        <taxon>Sorangium</taxon>
    </lineage>
</organism>
<evidence type="ECO:0000313" key="9">
    <source>
        <dbReference type="Proteomes" id="UP000238348"/>
    </source>
</evidence>
<comment type="similarity">
    <text evidence="6">Belongs to the aldolase class II family. MtnB subfamily.</text>
</comment>
<dbReference type="SMART" id="SM01007">
    <property type="entry name" value="Aldolase_II"/>
    <property type="match status" value="1"/>
</dbReference>
<evidence type="ECO:0000256" key="2">
    <source>
        <dbReference type="ARBA" id="ARBA00022723"/>
    </source>
</evidence>
<dbReference type="GO" id="GO:0046570">
    <property type="term" value="F:methylthioribulose 1-phosphate dehydratase activity"/>
    <property type="evidence" value="ECO:0007669"/>
    <property type="project" value="UniProtKB-UniRule"/>
</dbReference>
<feature type="binding site" evidence="6">
    <location>
        <position position="128"/>
    </location>
    <ligand>
        <name>Zn(2+)</name>
        <dbReference type="ChEBI" id="CHEBI:29105"/>
    </ligand>
</feature>
<evidence type="ECO:0000256" key="5">
    <source>
        <dbReference type="ARBA" id="ARBA00023239"/>
    </source>
</evidence>
<dbReference type="UniPathway" id="UPA00904">
    <property type="reaction ID" value="UER00875"/>
</dbReference>